<name>A0AC35EUG0_9BILA</name>
<organism evidence="1 2">
    <name type="scientific">Panagrolaimus sp. PS1159</name>
    <dbReference type="NCBI Taxonomy" id="55785"/>
    <lineage>
        <taxon>Eukaryota</taxon>
        <taxon>Metazoa</taxon>
        <taxon>Ecdysozoa</taxon>
        <taxon>Nematoda</taxon>
        <taxon>Chromadorea</taxon>
        <taxon>Rhabditida</taxon>
        <taxon>Tylenchina</taxon>
        <taxon>Panagrolaimomorpha</taxon>
        <taxon>Panagrolaimoidea</taxon>
        <taxon>Panagrolaimidae</taxon>
        <taxon>Panagrolaimus</taxon>
    </lineage>
</organism>
<sequence>MMAIQTAYQAYNELHPLDDDQEHHEKHGIVHDFKESLKEVVHQITGKDEDTSDKDILVENEYTPQPIDDDEIPQFSKTGYINPAMNTFITQDGNQNYDPKFSESSRSLSKKIRRQSKTGRELISGAGDDILEIKVIPNEPIFQCSANGTLIDAGKHVEVLCEPPTLPQNKN</sequence>
<accession>A0AC35EUG0</accession>
<evidence type="ECO:0000313" key="1">
    <source>
        <dbReference type="Proteomes" id="UP000887580"/>
    </source>
</evidence>
<protein>
    <submittedName>
        <fullName evidence="2">Uncharacterized protein</fullName>
    </submittedName>
</protein>
<proteinExistence type="predicted"/>
<reference evidence="2" key="1">
    <citation type="submission" date="2022-11" db="UniProtKB">
        <authorList>
            <consortium name="WormBaseParasite"/>
        </authorList>
    </citation>
    <scope>IDENTIFICATION</scope>
</reference>
<dbReference type="Proteomes" id="UP000887580">
    <property type="component" value="Unplaced"/>
</dbReference>
<dbReference type="WBParaSite" id="PS1159_v2.g10804.t1">
    <property type="protein sequence ID" value="PS1159_v2.g10804.t1"/>
    <property type="gene ID" value="PS1159_v2.g10804"/>
</dbReference>
<evidence type="ECO:0000313" key="2">
    <source>
        <dbReference type="WBParaSite" id="PS1159_v2.g10804.t1"/>
    </source>
</evidence>